<dbReference type="InterPro" id="IPR009100">
    <property type="entry name" value="AcylCoA_DH/oxidase_NM_dom_sf"/>
</dbReference>
<dbReference type="Gene3D" id="2.40.110.10">
    <property type="entry name" value="Butyryl-CoA Dehydrogenase, subunit A, domain 2"/>
    <property type="match status" value="1"/>
</dbReference>
<dbReference type="GO" id="GO:0003997">
    <property type="term" value="F:acyl-CoA oxidase activity"/>
    <property type="evidence" value="ECO:0007669"/>
    <property type="project" value="InterPro"/>
</dbReference>
<reference evidence="3" key="1">
    <citation type="submission" date="2020-06" db="EMBL/GenBank/DDBJ databases">
        <title>Draft genome sequences of strains closely related to Aspergillus parafelis and Aspergillus hiratsukae.</title>
        <authorList>
            <person name="Dos Santos R.A.C."/>
            <person name="Rivero-Menendez O."/>
            <person name="Steenwyk J.L."/>
            <person name="Mead M.E."/>
            <person name="Goldman G.H."/>
            <person name="Alastruey-Izquierdo A."/>
            <person name="Rokas A."/>
        </authorList>
    </citation>
    <scope>NUCLEOTIDE SEQUENCE</scope>
    <source>
        <strain evidence="3">CNM-CM6106</strain>
    </source>
</reference>
<dbReference type="Proteomes" id="UP000662466">
    <property type="component" value="Unassembled WGS sequence"/>
</dbReference>
<dbReference type="SUPFAM" id="SSF56645">
    <property type="entry name" value="Acyl-CoA dehydrogenase NM domain-like"/>
    <property type="match status" value="1"/>
</dbReference>
<evidence type="ECO:0000313" key="4">
    <source>
        <dbReference type="Proteomes" id="UP000662466"/>
    </source>
</evidence>
<protein>
    <recommendedName>
        <fullName evidence="2">Acyl-CoA oxidase C-alpha1 domain-containing protein</fullName>
    </recommendedName>
</protein>
<comment type="caution">
    <text evidence="3">The sequence shown here is derived from an EMBL/GenBank/DDBJ whole genome shotgun (WGS) entry which is preliminary data.</text>
</comment>
<dbReference type="GO" id="GO:0055088">
    <property type="term" value="P:lipid homeostasis"/>
    <property type="evidence" value="ECO:0007669"/>
    <property type="project" value="TreeGrafter"/>
</dbReference>
<accession>A0A8H6UT27</accession>
<feature type="region of interest" description="Disordered" evidence="1">
    <location>
        <begin position="175"/>
        <end position="195"/>
    </location>
</feature>
<dbReference type="GO" id="GO:0033540">
    <property type="term" value="P:fatty acid beta-oxidation using acyl-CoA oxidase"/>
    <property type="evidence" value="ECO:0007669"/>
    <property type="project" value="TreeGrafter"/>
</dbReference>
<dbReference type="GO" id="GO:0005504">
    <property type="term" value="F:fatty acid binding"/>
    <property type="evidence" value="ECO:0007669"/>
    <property type="project" value="TreeGrafter"/>
</dbReference>
<dbReference type="InterPro" id="IPR046373">
    <property type="entry name" value="Acyl-CoA_Oxase/DH_mid-dom_sf"/>
</dbReference>
<feature type="domain" description="Acyl-CoA oxidase C-alpha1" evidence="2">
    <location>
        <begin position="301"/>
        <end position="432"/>
    </location>
</feature>
<proteinExistence type="predicted"/>
<sequence length="599" mass="66143">MSTPSSLETPANMSLMPLPNSDHTAAVSACRALYEQIWHTPSPTLELARSPLMKPAPLSLTLEERTRLTYQRARALARAHNLTLTDVVEMTPAFWKLHMDMLTIMDGGAINLVSVQYNLFVGTVAPFAATHPELPPIIEKALRVDISSQFMLTELGHGLDARNLETTATLLPNGDLCTHRLRTPPSERSQAPVEGEDRGVRPFLVPMSDGTKMCTGITSKYQQSVSIDISRTDKSGQTEPPRPGANPIDHALTYFNHVQLPPSALLGSLEKPRNERDNFLSTIHRMGAGTLFLAGACIPLIKMAVYNASKFSFRRHILGQDGQPMPVINFRTQHLPILHAIARAHVLQAFLIYAGREYCIQADSRVRHIFATTFKAVTIHHFKTSLQSINEGCGWQGYYERNQILAASLEFNAVATAEGDVRVLAIRLASELLIGRYQVPPPKDPNSAVARHEAGLSSEARELMECFANKHRSEAFNRTILPLCLPLVLAIGYRMALEAAVDVGIDPKLRALYEAGIFKEDAGWFAEKGGISREAQRAMEAQAADAVLPELERLVEETGVEPYCTAPMTSQALWDGYVGELETFSGDAVWKFEETKARL</sequence>
<dbReference type="EMBL" id="JACBAF010002155">
    <property type="protein sequence ID" value="KAF7165958.1"/>
    <property type="molecule type" value="Genomic_DNA"/>
</dbReference>
<dbReference type="PANTHER" id="PTHR10909">
    <property type="entry name" value="ELECTRON TRANSPORT OXIDOREDUCTASE"/>
    <property type="match status" value="1"/>
</dbReference>
<dbReference type="GO" id="GO:0071949">
    <property type="term" value="F:FAD binding"/>
    <property type="evidence" value="ECO:0007669"/>
    <property type="project" value="InterPro"/>
</dbReference>
<gene>
    <name evidence="3" type="ORF">CNMCM6106_001930</name>
</gene>
<feature type="region of interest" description="Disordered" evidence="1">
    <location>
        <begin position="227"/>
        <end position="247"/>
    </location>
</feature>
<evidence type="ECO:0000256" key="1">
    <source>
        <dbReference type="SAM" id="MobiDB-lite"/>
    </source>
</evidence>
<organism evidence="3 4">
    <name type="scientific">Aspergillus hiratsukae</name>
    <dbReference type="NCBI Taxonomy" id="1194566"/>
    <lineage>
        <taxon>Eukaryota</taxon>
        <taxon>Fungi</taxon>
        <taxon>Dikarya</taxon>
        <taxon>Ascomycota</taxon>
        <taxon>Pezizomycotina</taxon>
        <taxon>Eurotiomycetes</taxon>
        <taxon>Eurotiomycetidae</taxon>
        <taxon>Eurotiales</taxon>
        <taxon>Aspergillaceae</taxon>
        <taxon>Aspergillus</taxon>
        <taxon>Aspergillus subgen. Fumigati</taxon>
    </lineage>
</organism>
<dbReference type="GO" id="GO:0005777">
    <property type="term" value="C:peroxisome"/>
    <property type="evidence" value="ECO:0007669"/>
    <property type="project" value="InterPro"/>
</dbReference>
<dbReference type="PANTHER" id="PTHR10909:SF382">
    <property type="entry name" value="ACYL-COENZYME A OXIDASE"/>
    <property type="match status" value="1"/>
</dbReference>
<evidence type="ECO:0000259" key="2">
    <source>
        <dbReference type="Pfam" id="PF22924"/>
    </source>
</evidence>
<evidence type="ECO:0000313" key="3">
    <source>
        <dbReference type="EMBL" id="KAF7165958.1"/>
    </source>
</evidence>
<dbReference type="InterPro" id="IPR055060">
    <property type="entry name" value="ACOX_C_alpha1"/>
</dbReference>
<dbReference type="InterPro" id="IPR012258">
    <property type="entry name" value="Acyl-CoA_oxidase"/>
</dbReference>
<name>A0A8H6UT27_9EURO</name>
<dbReference type="InterPro" id="IPR036250">
    <property type="entry name" value="AcylCo_DH-like_C"/>
</dbReference>
<dbReference type="Pfam" id="PF22924">
    <property type="entry name" value="ACOX_C_alpha1"/>
    <property type="match status" value="1"/>
</dbReference>
<dbReference type="AlphaFoldDB" id="A0A8H6UT27"/>
<dbReference type="Gene3D" id="1.20.140.10">
    <property type="entry name" value="Butyryl-CoA Dehydrogenase, subunit A, domain 3"/>
    <property type="match status" value="1"/>
</dbReference>
<dbReference type="SUPFAM" id="SSF47203">
    <property type="entry name" value="Acyl-CoA dehydrogenase C-terminal domain-like"/>
    <property type="match status" value="1"/>
</dbReference>